<sequence>MYVDKIQIQNYGPISNIELEPQFDANGNPLPVILIGKNGTGKTLLLGNILDGIIELKRKKYNQLKEVEDNKYLKIGSMQYIRYEQDFSYVNINNKANENSAKFTDVMRHISFSDFQQKYPNISLDGLNLGDMRFQKTGFYKASIPSNDDILNVFNKNLFLFFPHSRYDHPAWLNKKTEIGFSFNENFIDQSNKNIIKHNVLLEIETWLLDCLLDREIYEKQIHNRNTYLKVENNGNAQYMPYTLSQFSGYIGKNNTILNLINQILLIIYKSKYPDILSARLGFGAKANRSISIHIQEKGKPEIVVSPTFSHLSSGEVMLLALFASLLKEYDDLGISPTSLDDLTGIVIIDEIDLHLHIEFQKSILPELITRFPKVQFFITTHSPFFLLGMEEKYKDRYSLISLPYGNKIKVDEFEEMQFAYQLFIDEFNSLQNTFKTVNARLETLTKPIIITEGKTDWKHLKAALRKLQAQGKFTNLDFDFLEYSDEIHMGDSHLQALCEQYSKIPQSRKVICIFDRDSDSIVKQMSGINGRNYKNWGHSVYSFCIPVPSHRNFFNNISIEFYYTDSEITTVDPVTQRRLFFSNEIEEVMIKSATTKKTQSSIRILEQPKQEEEKDKKVYAKDIDKIKDSSGSSIAHSKNAFADKILNNHSGFESFSFSEFEKIFTVIEEILLN</sequence>
<evidence type="ECO:0000259" key="1">
    <source>
        <dbReference type="Pfam" id="PF13304"/>
    </source>
</evidence>
<proteinExistence type="predicted"/>
<evidence type="ECO:0000313" key="3">
    <source>
        <dbReference type="Proteomes" id="UP001597641"/>
    </source>
</evidence>
<dbReference type="RefSeq" id="WP_377491309.1">
    <property type="nucleotide sequence ID" value="NZ_JBHUOX010000034.1"/>
</dbReference>
<dbReference type="InterPro" id="IPR003959">
    <property type="entry name" value="ATPase_AAA_core"/>
</dbReference>
<organism evidence="2 3">
    <name type="scientific">Pontibacter toksunensis</name>
    <dbReference type="NCBI Taxonomy" id="1332631"/>
    <lineage>
        <taxon>Bacteria</taxon>
        <taxon>Pseudomonadati</taxon>
        <taxon>Bacteroidota</taxon>
        <taxon>Cytophagia</taxon>
        <taxon>Cytophagales</taxon>
        <taxon>Hymenobacteraceae</taxon>
        <taxon>Pontibacter</taxon>
    </lineage>
</organism>
<feature type="domain" description="ATPase AAA-type core" evidence="1">
    <location>
        <begin position="308"/>
        <end position="387"/>
    </location>
</feature>
<dbReference type="InterPro" id="IPR051396">
    <property type="entry name" value="Bact_Antivir_Def_Nuclease"/>
</dbReference>
<dbReference type="Proteomes" id="UP001597641">
    <property type="component" value="Unassembled WGS sequence"/>
</dbReference>
<accession>A0ABW6C2W3</accession>
<dbReference type="Gene3D" id="3.40.50.300">
    <property type="entry name" value="P-loop containing nucleotide triphosphate hydrolases"/>
    <property type="match status" value="1"/>
</dbReference>
<name>A0ABW6C2W3_9BACT</name>
<keyword evidence="3" id="KW-1185">Reference proteome</keyword>
<protein>
    <submittedName>
        <fullName evidence="2">AAA family ATPase</fullName>
    </submittedName>
</protein>
<dbReference type="PANTHER" id="PTHR43581:SF2">
    <property type="entry name" value="EXCINUCLEASE ATPASE SUBUNIT"/>
    <property type="match status" value="1"/>
</dbReference>
<evidence type="ECO:0000313" key="2">
    <source>
        <dbReference type="EMBL" id="MFD3003598.1"/>
    </source>
</evidence>
<dbReference type="InterPro" id="IPR027417">
    <property type="entry name" value="P-loop_NTPase"/>
</dbReference>
<dbReference type="SUPFAM" id="SSF52540">
    <property type="entry name" value="P-loop containing nucleoside triphosphate hydrolases"/>
    <property type="match status" value="1"/>
</dbReference>
<comment type="caution">
    <text evidence="2">The sequence shown here is derived from an EMBL/GenBank/DDBJ whole genome shotgun (WGS) entry which is preliminary data.</text>
</comment>
<dbReference type="PANTHER" id="PTHR43581">
    <property type="entry name" value="ATP/GTP PHOSPHATASE"/>
    <property type="match status" value="1"/>
</dbReference>
<gene>
    <name evidence="2" type="ORF">ACFS7Z_24790</name>
</gene>
<reference evidence="3" key="1">
    <citation type="journal article" date="2019" name="Int. J. Syst. Evol. Microbiol.">
        <title>The Global Catalogue of Microorganisms (GCM) 10K type strain sequencing project: providing services to taxonomists for standard genome sequencing and annotation.</title>
        <authorList>
            <consortium name="The Broad Institute Genomics Platform"/>
            <consortium name="The Broad Institute Genome Sequencing Center for Infectious Disease"/>
            <person name="Wu L."/>
            <person name="Ma J."/>
        </authorList>
    </citation>
    <scope>NUCLEOTIDE SEQUENCE [LARGE SCALE GENOMIC DNA]</scope>
    <source>
        <strain evidence="3">KCTC 23984</strain>
    </source>
</reference>
<dbReference type="EMBL" id="JBHUOX010000034">
    <property type="protein sequence ID" value="MFD3003598.1"/>
    <property type="molecule type" value="Genomic_DNA"/>
</dbReference>
<dbReference type="Pfam" id="PF13304">
    <property type="entry name" value="AAA_21"/>
    <property type="match status" value="1"/>
</dbReference>